<evidence type="ECO:0000256" key="4">
    <source>
        <dbReference type="ARBA" id="ARBA00022833"/>
    </source>
</evidence>
<proteinExistence type="predicted"/>
<evidence type="ECO:0000256" key="2">
    <source>
        <dbReference type="ARBA" id="ARBA00022771"/>
    </source>
</evidence>
<dbReference type="InterPro" id="IPR001293">
    <property type="entry name" value="Znf_TRAF"/>
</dbReference>
<feature type="compositionally biased region" description="Polar residues" evidence="6">
    <location>
        <begin position="214"/>
        <end position="228"/>
    </location>
</feature>
<dbReference type="GO" id="GO:0005737">
    <property type="term" value="C:cytoplasm"/>
    <property type="evidence" value="ECO:0007669"/>
    <property type="project" value="TreeGrafter"/>
</dbReference>
<reference evidence="8" key="1">
    <citation type="submission" date="2025-08" db="UniProtKB">
        <authorList>
            <consortium name="Ensembl"/>
        </authorList>
    </citation>
    <scope>IDENTIFICATION</scope>
</reference>
<dbReference type="Ensembl" id="ENSSANT00000089502.1">
    <property type="protein sequence ID" value="ENSSANP00000084214.1"/>
    <property type="gene ID" value="ENSSANG00000041787.1"/>
</dbReference>
<dbReference type="SUPFAM" id="SSF49599">
    <property type="entry name" value="TRAF domain-like"/>
    <property type="match status" value="1"/>
</dbReference>
<keyword evidence="4 5" id="KW-0862">Zinc</keyword>
<feature type="region of interest" description="Disordered" evidence="6">
    <location>
        <begin position="201"/>
        <end position="241"/>
    </location>
</feature>
<dbReference type="PANTHER" id="PTHR15933">
    <property type="entry name" value="PROTEIN CBG16327"/>
    <property type="match status" value="1"/>
</dbReference>
<organism evidence="8 9">
    <name type="scientific">Sinocyclocheilus anshuiensis</name>
    <dbReference type="NCBI Taxonomy" id="1608454"/>
    <lineage>
        <taxon>Eukaryota</taxon>
        <taxon>Metazoa</taxon>
        <taxon>Chordata</taxon>
        <taxon>Craniata</taxon>
        <taxon>Vertebrata</taxon>
        <taxon>Euteleostomi</taxon>
        <taxon>Actinopterygii</taxon>
        <taxon>Neopterygii</taxon>
        <taxon>Teleostei</taxon>
        <taxon>Ostariophysi</taxon>
        <taxon>Cypriniformes</taxon>
        <taxon>Cyprinidae</taxon>
        <taxon>Cyprininae</taxon>
        <taxon>Sinocyclocheilus</taxon>
    </lineage>
</organism>
<evidence type="ECO:0000256" key="1">
    <source>
        <dbReference type="ARBA" id="ARBA00022723"/>
    </source>
</evidence>
<evidence type="ECO:0000256" key="3">
    <source>
        <dbReference type="ARBA" id="ARBA00022786"/>
    </source>
</evidence>
<feature type="compositionally biased region" description="Basic and acidic residues" evidence="6">
    <location>
        <begin position="201"/>
        <end position="213"/>
    </location>
</feature>
<evidence type="ECO:0000256" key="6">
    <source>
        <dbReference type="SAM" id="MobiDB-lite"/>
    </source>
</evidence>
<evidence type="ECO:0000259" key="7">
    <source>
        <dbReference type="PROSITE" id="PS50145"/>
    </source>
</evidence>
<accession>A0A671RLG9</accession>
<protein>
    <submittedName>
        <fullName evidence="8">F-box protein 40, tandem duplicate 2</fullName>
    </submittedName>
</protein>
<sequence>SIEVSVSCMVINCRLLCGIQLKNFHMCKEDEHSLLCPNEKVPCLNAHYGCPFTMCHSRLAKHLEVCPASVVCCSMEWNCWPLENPDQESLDLSMALRDQKHLCARLKMRKCFPELMEEQEEEPAAVEEYDDEEEAVGKETVCNGMHVDGRGGSGGGLVNGPSKACEKALKEDVVLNGPVDKDKYNLFEKMFSMEMGGCKQAEAEASKTEEQHGKNTSSKGSSKPQGASVQPEKKEANRLGQEVKPRKFNMYIVHHGRMLISFGQMDACTPRERDFVYGKLEPIPVQTLRSFKVPSSYKQRRIQLREFNTRVMTEHKGVGTSDLDMSEKDGGEMDEMFSTLLCYAEVEIRRHKISETVATDGLYVDIATQTYFATAPFKSNATLTEITAGRDLKLHVDLDTEEDTLRHNKSTSAFMFRCGHFFRRDEFIRITARVRPDPVFFSPSPKTAYTTVPAIKIPFALASMLDYKGKERHSLVSLFMRRK</sequence>
<feature type="zinc finger region" description="TRAF-type" evidence="5">
    <location>
        <begin position="32"/>
        <end position="79"/>
    </location>
</feature>
<dbReference type="Pfam" id="PF15965">
    <property type="entry name" value="zf-TRAF_2"/>
    <property type="match status" value="1"/>
</dbReference>
<dbReference type="InterPro" id="IPR043013">
    <property type="entry name" value="Znf_TRAF_N"/>
</dbReference>
<dbReference type="PANTHER" id="PTHR15933:SF1">
    <property type="entry name" value="F-BOX ONLY PROTEIN 40"/>
    <property type="match status" value="1"/>
</dbReference>
<keyword evidence="3" id="KW-0833">Ubl conjugation pathway</keyword>
<name>A0A671RLG9_9TELE</name>
<keyword evidence="2 5" id="KW-0863">Zinc-finger</keyword>
<dbReference type="Gene3D" id="3.30.40.150">
    <property type="entry name" value="TRAF-like zinc-finger, N-terminal subdomain"/>
    <property type="match status" value="1"/>
</dbReference>
<evidence type="ECO:0000313" key="8">
    <source>
        <dbReference type="Ensembl" id="ENSSANP00000084214.1"/>
    </source>
</evidence>
<evidence type="ECO:0000313" key="9">
    <source>
        <dbReference type="Proteomes" id="UP000472260"/>
    </source>
</evidence>
<dbReference type="GO" id="GO:0008270">
    <property type="term" value="F:zinc ion binding"/>
    <property type="evidence" value="ECO:0007669"/>
    <property type="project" value="UniProtKB-KW"/>
</dbReference>
<evidence type="ECO:0000256" key="5">
    <source>
        <dbReference type="PROSITE-ProRule" id="PRU00207"/>
    </source>
</evidence>
<feature type="compositionally biased region" description="Basic and acidic residues" evidence="6">
    <location>
        <begin position="231"/>
        <end position="241"/>
    </location>
</feature>
<dbReference type="InterPro" id="IPR031890">
    <property type="entry name" value="Fbxo30/Fbxo40"/>
</dbReference>
<dbReference type="PROSITE" id="PS50145">
    <property type="entry name" value="ZF_TRAF"/>
    <property type="match status" value="1"/>
</dbReference>
<dbReference type="AlphaFoldDB" id="A0A671RLG9"/>
<feature type="domain" description="TRAF-type" evidence="7">
    <location>
        <begin position="32"/>
        <end position="79"/>
    </location>
</feature>
<keyword evidence="1 5" id="KW-0479">Metal-binding</keyword>
<dbReference type="Proteomes" id="UP000472260">
    <property type="component" value="Unassembled WGS sequence"/>
</dbReference>
<reference evidence="8" key="2">
    <citation type="submission" date="2025-09" db="UniProtKB">
        <authorList>
            <consortium name="Ensembl"/>
        </authorList>
    </citation>
    <scope>IDENTIFICATION</scope>
</reference>
<keyword evidence="9" id="KW-1185">Reference proteome</keyword>
<dbReference type="GO" id="GO:0061630">
    <property type="term" value="F:ubiquitin protein ligase activity"/>
    <property type="evidence" value="ECO:0007669"/>
    <property type="project" value="InterPro"/>
</dbReference>